<evidence type="ECO:0000313" key="4">
    <source>
        <dbReference type="Proteomes" id="UP000027986"/>
    </source>
</evidence>
<protein>
    <submittedName>
        <fullName evidence="3">Uncharacterized protein</fullName>
    </submittedName>
</protein>
<feature type="region of interest" description="Disordered" evidence="1">
    <location>
        <begin position="23"/>
        <end position="46"/>
    </location>
</feature>
<dbReference type="KEGG" id="dni:HX89_11270"/>
<organism evidence="3 4">
    <name type="scientific">Dermacoccus nishinomiyaensis</name>
    <dbReference type="NCBI Taxonomy" id="1274"/>
    <lineage>
        <taxon>Bacteria</taxon>
        <taxon>Bacillati</taxon>
        <taxon>Actinomycetota</taxon>
        <taxon>Actinomycetes</taxon>
        <taxon>Micrococcales</taxon>
        <taxon>Dermacoccaceae</taxon>
        <taxon>Dermacoccus</taxon>
    </lineage>
</organism>
<sequence>METFPALAAAGLGALKLAAAAPSVAADSPATPSTTGHHGKSTTVGNLQHTPMEFWCSKGMPT</sequence>
<dbReference type="Proteomes" id="UP000027986">
    <property type="component" value="Chromosome"/>
</dbReference>
<name>A0A075JJ92_9MICO</name>
<evidence type="ECO:0000256" key="2">
    <source>
        <dbReference type="SAM" id="SignalP"/>
    </source>
</evidence>
<evidence type="ECO:0000256" key="1">
    <source>
        <dbReference type="SAM" id="MobiDB-lite"/>
    </source>
</evidence>
<feature type="chain" id="PRO_5001706393" evidence="2">
    <location>
        <begin position="26"/>
        <end position="62"/>
    </location>
</feature>
<gene>
    <name evidence="3" type="ORF">HX89_11270</name>
</gene>
<dbReference type="HOGENOM" id="CLU_2896658_0_0_11"/>
<keyword evidence="2" id="KW-0732">Signal</keyword>
<dbReference type="GeneID" id="41841670"/>
<reference evidence="3 4" key="1">
    <citation type="submission" date="2014-07" db="EMBL/GenBank/DDBJ databases">
        <title>Genome Sequencing of Dermacoccus nishinomiyaensis.</title>
        <authorList>
            <person name="Hong K.W."/>
            <person name="Chan K.G."/>
        </authorList>
    </citation>
    <scope>NUCLEOTIDE SEQUENCE [LARGE SCALE GENOMIC DNA]</scope>
    <source>
        <strain evidence="3 4">M25</strain>
    </source>
</reference>
<evidence type="ECO:0000313" key="3">
    <source>
        <dbReference type="EMBL" id="AIF41422.1"/>
    </source>
</evidence>
<feature type="signal peptide" evidence="2">
    <location>
        <begin position="1"/>
        <end position="25"/>
    </location>
</feature>
<dbReference type="EMBL" id="CP008889">
    <property type="protein sequence ID" value="AIF41422.1"/>
    <property type="molecule type" value="Genomic_DNA"/>
</dbReference>
<dbReference type="RefSeq" id="WP_038569178.1">
    <property type="nucleotide sequence ID" value="NZ_CP008889.1"/>
</dbReference>
<dbReference type="AlphaFoldDB" id="A0A075JJ92"/>
<feature type="compositionally biased region" description="Low complexity" evidence="1">
    <location>
        <begin position="23"/>
        <end position="36"/>
    </location>
</feature>
<keyword evidence="4" id="KW-1185">Reference proteome</keyword>
<accession>A0A075JJ92</accession>
<proteinExistence type="predicted"/>